<feature type="domain" description="Glycosyl transferase family 1" evidence="1">
    <location>
        <begin position="184"/>
        <end position="337"/>
    </location>
</feature>
<dbReference type="Pfam" id="PF13439">
    <property type="entry name" value="Glyco_transf_4"/>
    <property type="match status" value="1"/>
</dbReference>
<gene>
    <name evidence="3" type="ordered locus">ABO_0919</name>
</gene>
<protein>
    <submittedName>
        <fullName evidence="3">Glycosyl transferase, putative</fullName>
    </submittedName>
</protein>
<dbReference type="HOGENOM" id="CLU_009583_0_3_6"/>
<sequence>MTVRVIHIFTSLDFGGVETHALTVARNAHCSNNEIYFCALGSGGAVSDELEKIGFPVYCLNCSGKIPDIKVIYNLLGLLVRIKPRVIHCHGSEANFHGLISAWLCRVPVRIGEEIGIPRHSRLAKLVFKMVYAFSHRVIGISDAVKDWLVNSSEVPARKAVRIYNPVELILTERLSSERREYDVFKIGYVGRLEEVKNPLALIRAVALLKEKNVPVKLFVVGDGSQMKSCISLCSDLSLIDEVELVGYSNNPRSYVSQCDIYVQPSLSEGFGIALVEAMGCGVPVLATKVGGAPEIIDHGKTGWLIDNSDPVSLCDSLYQIWNQRENLTEIGECAKESVRGRFEPENYMVELDNLYSGLAKSGSGNG</sequence>
<accession>Q0VR31</accession>
<dbReference type="Gene3D" id="3.40.50.2000">
    <property type="entry name" value="Glycogen Phosphorylase B"/>
    <property type="match status" value="2"/>
</dbReference>
<dbReference type="KEGG" id="abo:ABO_0919"/>
<dbReference type="PANTHER" id="PTHR12526:SF630">
    <property type="entry name" value="GLYCOSYLTRANSFERASE"/>
    <property type="match status" value="1"/>
</dbReference>
<keyword evidence="4" id="KW-1185">Reference proteome</keyword>
<dbReference type="CAZy" id="GT4">
    <property type="family name" value="Glycosyltransferase Family 4"/>
</dbReference>
<dbReference type="GO" id="GO:1901135">
    <property type="term" value="P:carbohydrate derivative metabolic process"/>
    <property type="evidence" value="ECO:0007669"/>
    <property type="project" value="UniProtKB-ARBA"/>
</dbReference>
<dbReference type="STRING" id="393595.ABO_0919"/>
<evidence type="ECO:0000313" key="4">
    <source>
        <dbReference type="Proteomes" id="UP000008871"/>
    </source>
</evidence>
<organism evidence="3 4">
    <name type="scientific">Alcanivorax borkumensis (strain ATCC 700651 / DSM 11573 / NCIMB 13689 / SK2)</name>
    <dbReference type="NCBI Taxonomy" id="393595"/>
    <lineage>
        <taxon>Bacteria</taxon>
        <taxon>Pseudomonadati</taxon>
        <taxon>Pseudomonadota</taxon>
        <taxon>Gammaproteobacteria</taxon>
        <taxon>Oceanospirillales</taxon>
        <taxon>Alcanivoracaceae</taxon>
        <taxon>Alcanivorax</taxon>
    </lineage>
</organism>
<dbReference type="AlphaFoldDB" id="Q0VR31"/>
<dbReference type="SUPFAM" id="SSF53756">
    <property type="entry name" value="UDP-Glycosyltransferase/glycogen phosphorylase"/>
    <property type="match status" value="1"/>
</dbReference>
<name>Q0VR31_ALCBS</name>
<evidence type="ECO:0000259" key="1">
    <source>
        <dbReference type="Pfam" id="PF00534"/>
    </source>
</evidence>
<dbReference type="RefSeq" id="WP_011588203.1">
    <property type="nucleotide sequence ID" value="NC_008260.1"/>
</dbReference>
<dbReference type="GO" id="GO:0016757">
    <property type="term" value="F:glycosyltransferase activity"/>
    <property type="evidence" value="ECO:0007669"/>
    <property type="project" value="InterPro"/>
</dbReference>
<dbReference type="Proteomes" id="UP000008871">
    <property type="component" value="Chromosome"/>
</dbReference>
<keyword evidence="3" id="KW-0808">Transferase</keyword>
<reference evidence="3 4" key="1">
    <citation type="journal article" date="2006" name="Nat. Biotechnol.">
        <title>Genome sequence of the ubiquitous hydrocarbon-degrading marine bacterium Alcanivorax borkumensis.</title>
        <authorList>
            <person name="Schneiker S."/>
            <person name="Martins dos Santos V.A.P."/>
            <person name="Bartels D."/>
            <person name="Bekel T."/>
            <person name="Brecht M."/>
            <person name="Buhrmester J."/>
            <person name="Chernikova T.N."/>
            <person name="Denaro R."/>
            <person name="Ferrer M."/>
            <person name="Gertler C."/>
            <person name="Goesmann A."/>
            <person name="Golyshina O.V."/>
            <person name="Kaminski F."/>
            <person name="Khachane A.N."/>
            <person name="Lang S."/>
            <person name="Linke B."/>
            <person name="McHardy A.C."/>
            <person name="Meyer F."/>
            <person name="Nechitaylo T."/>
            <person name="Puehler A."/>
            <person name="Regenhardt D."/>
            <person name="Rupp O."/>
            <person name="Sabirova J.S."/>
            <person name="Selbitschka W."/>
            <person name="Yakimov M.M."/>
            <person name="Timmis K.N."/>
            <person name="Vorhoelter F.-J."/>
            <person name="Weidner S."/>
            <person name="Kaiser O."/>
            <person name="Golyshin P.N."/>
        </authorList>
    </citation>
    <scope>NUCLEOTIDE SEQUENCE [LARGE SCALE GENOMIC DNA]</scope>
    <source>
        <strain evidence="4">ATCC 700651 / DSM 11573 / NCIMB 13689 / SK2</strain>
    </source>
</reference>
<dbReference type="PANTHER" id="PTHR12526">
    <property type="entry name" value="GLYCOSYLTRANSFERASE"/>
    <property type="match status" value="1"/>
</dbReference>
<dbReference type="Pfam" id="PF00534">
    <property type="entry name" value="Glycos_transf_1"/>
    <property type="match status" value="1"/>
</dbReference>
<dbReference type="OrthoDB" id="9804196at2"/>
<dbReference type="InterPro" id="IPR001296">
    <property type="entry name" value="Glyco_trans_1"/>
</dbReference>
<dbReference type="EMBL" id="AM286690">
    <property type="protein sequence ID" value="CAL16367.1"/>
    <property type="molecule type" value="Genomic_DNA"/>
</dbReference>
<feature type="domain" description="Glycosyltransferase subfamily 4-like N-terminal" evidence="2">
    <location>
        <begin position="14"/>
        <end position="169"/>
    </location>
</feature>
<evidence type="ECO:0000259" key="2">
    <source>
        <dbReference type="Pfam" id="PF13439"/>
    </source>
</evidence>
<dbReference type="InterPro" id="IPR028098">
    <property type="entry name" value="Glyco_trans_4-like_N"/>
</dbReference>
<evidence type="ECO:0000313" key="3">
    <source>
        <dbReference type="EMBL" id="CAL16367.1"/>
    </source>
</evidence>
<dbReference type="eggNOG" id="COG0438">
    <property type="taxonomic scope" value="Bacteria"/>
</dbReference>
<proteinExistence type="predicted"/>